<evidence type="ECO:0008006" key="4">
    <source>
        <dbReference type="Google" id="ProtNLM"/>
    </source>
</evidence>
<feature type="compositionally biased region" description="Low complexity" evidence="1">
    <location>
        <begin position="105"/>
        <end position="122"/>
    </location>
</feature>
<evidence type="ECO:0000313" key="2">
    <source>
        <dbReference type="EMBL" id="KAG7288348.1"/>
    </source>
</evidence>
<protein>
    <recommendedName>
        <fullName evidence="4">C2H2-type domain-containing protein</fullName>
    </recommendedName>
</protein>
<evidence type="ECO:0000256" key="1">
    <source>
        <dbReference type="SAM" id="MobiDB-lite"/>
    </source>
</evidence>
<feature type="compositionally biased region" description="Acidic residues" evidence="1">
    <location>
        <begin position="1"/>
        <end position="10"/>
    </location>
</feature>
<name>A0AAD4I0U6_9PEZI</name>
<keyword evidence="3" id="KW-1185">Reference proteome</keyword>
<dbReference type="PANTHER" id="PTHR38166">
    <property type="entry name" value="C2H2-TYPE DOMAIN-CONTAINING PROTEIN-RELATED"/>
    <property type="match status" value="1"/>
</dbReference>
<feature type="region of interest" description="Disordered" evidence="1">
    <location>
        <begin position="103"/>
        <end position="153"/>
    </location>
</feature>
<sequence>RSSEMGELDLPEDRQALTMGVERSDETPSLPDGQISPGYLGQNSSLTDASFESDLLSISDSDSISLLDQKNPMLPLLRVAVVCCLISGYQAYIKKITSGSRETESTSWGAASGPSSSGPSTSGEKKRRQTTRGDGDEWPPGKPPHKRKKRSGSVNASKRIFACPFAKAHPSKYDCCFSKVLSRIRDVKHNLNRGHCPEFYCGRCSRIFPDERSHQEHVADPAGLFCPPSAQLDGLTHEQRRQLSRKSNPKSTVEEQWFVLWEIVFPNRPRPVSPYQDANVSEELWSFRAHWDTYSETILDRAAQAMVDAGRYPGFQRLSEEERQGIVRWLAREGFERAWGDFISTRPPVSVQSDVTGAMSTQDATPAGGSQADSGVAVETLPPASVSRLNDPVEGVTGESSEEGSPSGLQRGLVAEEESAEGPSTMDILPGLRLGDDEALSYNGYAPETWDWGSSGLDQEEIDRIWADVDRF</sequence>
<dbReference type="AlphaFoldDB" id="A0AAD4I0U6"/>
<evidence type="ECO:0000313" key="3">
    <source>
        <dbReference type="Proteomes" id="UP001197093"/>
    </source>
</evidence>
<feature type="non-terminal residue" evidence="2">
    <location>
        <position position="1"/>
    </location>
</feature>
<accession>A0AAD4I0U6</accession>
<proteinExistence type="predicted"/>
<feature type="compositionally biased region" description="Polar residues" evidence="1">
    <location>
        <begin position="350"/>
        <end position="364"/>
    </location>
</feature>
<dbReference type="PANTHER" id="PTHR38166:SF1">
    <property type="entry name" value="C2H2-TYPE DOMAIN-CONTAINING PROTEIN"/>
    <property type="match status" value="1"/>
</dbReference>
<dbReference type="Proteomes" id="UP001197093">
    <property type="component" value="Unassembled WGS sequence"/>
</dbReference>
<dbReference type="EMBL" id="JAHCVI010000003">
    <property type="protein sequence ID" value="KAG7288348.1"/>
    <property type="molecule type" value="Genomic_DNA"/>
</dbReference>
<organism evidence="2 3">
    <name type="scientific">Staphylotrichum longicolle</name>
    <dbReference type="NCBI Taxonomy" id="669026"/>
    <lineage>
        <taxon>Eukaryota</taxon>
        <taxon>Fungi</taxon>
        <taxon>Dikarya</taxon>
        <taxon>Ascomycota</taxon>
        <taxon>Pezizomycotina</taxon>
        <taxon>Sordariomycetes</taxon>
        <taxon>Sordariomycetidae</taxon>
        <taxon>Sordariales</taxon>
        <taxon>Chaetomiaceae</taxon>
        <taxon>Staphylotrichum</taxon>
    </lineage>
</organism>
<feature type="compositionally biased region" description="Low complexity" evidence="1">
    <location>
        <begin position="392"/>
        <end position="408"/>
    </location>
</feature>
<comment type="caution">
    <text evidence="2">The sequence shown here is derived from an EMBL/GenBank/DDBJ whole genome shotgun (WGS) entry which is preliminary data.</text>
</comment>
<gene>
    <name evidence="2" type="ORF">NEMBOFW57_007879</name>
</gene>
<feature type="region of interest" description="Disordered" evidence="1">
    <location>
        <begin position="1"/>
        <end position="45"/>
    </location>
</feature>
<reference evidence="2" key="1">
    <citation type="submission" date="2023-02" db="EMBL/GenBank/DDBJ databases">
        <authorList>
            <person name="Palmer J.M."/>
        </authorList>
    </citation>
    <scope>NUCLEOTIDE SEQUENCE</scope>
    <source>
        <strain evidence="2">FW57</strain>
    </source>
</reference>
<feature type="region of interest" description="Disordered" evidence="1">
    <location>
        <begin position="350"/>
        <end position="425"/>
    </location>
</feature>